<evidence type="ECO:0000313" key="13">
    <source>
        <dbReference type="Proteomes" id="UP000053641"/>
    </source>
</evidence>
<dbReference type="GO" id="GO:0045087">
    <property type="term" value="P:innate immune response"/>
    <property type="evidence" value="ECO:0007669"/>
    <property type="project" value="TreeGrafter"/>
</dbReference>
<dbReference type="InterPro" id="IPR051005">
    <property type="entry name" value="Pentraxin_domain"/>
</dbReference>
<keyword evidence="5" id="KW-0732">Signal</keyword>
<dbReference type="AlphaFoldDB" id="A0A099ZTN4"/>
<evidence type="ECO:0000256" key="8">
    <source>
        <dbReference type="ARBA" id="ARBA00038102"/>
    </source>
</evidence>
<dbReference type="Proteomes" id="UP000053641">
    <property type="component" value="Unassembled WGS sequence"/>
</dbReference>
<evidence type="ECO:0000256" key="4">
    <source>
        <dbReference type="ARBA" id="ARBA00022723"/>
    </source>
</evidence>
<dbReference type="InterPro" id="IPR030476">
    <property type="entry name" value="Pentaxin_CS"/>
</dbReference>
<dbReference type="PROSITE" id="PS00289">
    <property type="entry name" value="PTX_1"/>
    <property type="match status" value="1"/>
</dbReference>
<feature type="non-terminal residue" evidence="12">
    <location>
        <position position="199"/>
    </location>
</feature>
<proteinExistence type="inferred from homology"/>
<comment type="caution">
    <text evidence="9">Lacks conserved residue(s) required for the propagation of feature annotation.</text>
</comment>
<dbReference type="InterPro" id="IPR013320">
    <property type="entry name" value="ConA-like_dom_sf"/>
</dbReference>
<evidence type="ECO:0000259" key="11">
    <source>
        <dbReference type="PROSITE" id="PS51828"/>
    </source>
</evidence>
<keyword evidence="4 10" id="KW-0479">Metal-binding</keyword>
<evidence type="ECO:0000256" key="3">
    <source>
        <dbReference type="ARBA" id="ARBA00022525"/>
    </source>
</evidence>
<dbReference type="GO" id="GO:0001849">
    <property type="term" value="F:complement component C1q complex binding"/>
    <property type="evidence" value="ECO:0007669"/>
    <property type="project" value="TreeGrafter"/>
</dbReference>
<evidence type="ECO:0000256" key="9">
    <source>
        <dbReference type="PROSITE-ProRule" id="PRU01172"/>
    </source>
</evidence>
<dbReference type="FunFam" id="2.60.120.200:FF:000070">
    <property type="entry name" value="Serum amyloid P-component"/>
    <property type="match status" value="1"/>
</dbReference>
<dbReference type="PANTHER" id="PTHR45869">
    <property type="entry name" value="C-REACTIVE PROTEIN-RELATED"/>
    <property type="match status" value="1"/>
</dbReference>
<dbReference type="PRINTS" id="PR00895">
    <property type="entry name" value="PENTAXIN"/>
</dbReference>
<name>A0A099ZTN4_TINGU</name>
<organism evidence="12 13">
    <name type="scientific">Tinamus guttatus</name>
    <name type="common">White-throated tinamou</name>
    <dbReference type="NCBI Taxonomy" id="94827"/>
    <lineage>
        <taxon>Eukaryota</taxon>
        <taxon>Metazoa</taxon>
        <taxon>Chordata</taxon>
        <taxon>Craniata</taxon>
        <taxon>Vertebrata</taxon>
        <taxon>Euteleostomi</taxon>
        <taxon>Archelosauria</taxon>
        <taxon>Archosauria</taxon>
        <taxon>Dinosauria</taxon>
        <taxon>Saurischia</taxon>
        <taxon>Theropoda</taxon>
        <taxon>Coelurosauria</taxon>
        <taxon>Aves</taxon>
        <taxon>Palaeognathae</taxon>
        <taxon>Tinamiformes</taxon>
        <taxon>Tinamidae</taxon>
        <taxon>Tinamus</taxon>
    </lineage>
</organism>
<dbReference type="EMBL" id="KL898145">
    <property type="protein sequence ID" value="KGL85127.1"/>
    <property type="molecule type" value="Genomic_DNA"/>
</dbReference>
<keyword evidence="6 10" id="KW-0106">Calcium</keyword>
<keyword evidence="3" id="KW-0964">Secreted</keyword>
<sequence>DLYTEVLVFPQETNDSYVLVNAMPEQPLQNFSVCLRSYTDLTRPYSLFSYATKAQDNEILLFKPRPGEYQLYVGGKAVSFPIPEASPMESQHVCATWESTTGIVGFWIDGKARPRKGVQKGYTVSNEAVIVLGQKQDSRTGSFDAGQSFAGEISDVYMWDSGLSDRDVSSVMDNEPFRAPIFGWRNFPYETKGEVYLKP</sequence>
<evidence type="ECO:0000256" key="5">
    <source>
        <dbReference type="ARBA" id="ARBA00022729"/>
    </source>
</evidence>
<feature type="domain" description="Pentraxin (PTX)" evidence="11">
    <location>
        <begin position="3"/>
        <end position="199"/>
    </location>
</feature>
<protein>
    <recommendedName>
        <fullName evidence="10">Pentraxin family member</fullName>
    </recommendedName>
</protein>
<dbReference type="InterPro" id="IPR001759">
    <property type="entry name" value="PTX_dom"/>
</dbReference>
<keyword evidence="13" id="KW-1185">Reference proteome</keyword>
<comment type="similarity">
    <text evidence="8 10">Belongs to the pentraxin family.</text>
</comment>
<dbReference type="SUPFAM" id="SSF49899">
    <property type="entry name" value="Concanavalin A-like lectins/glucanases"/>
    <property type="match status" value="1"/>
</dbReference>
<keyword evidence="7" id="KW-1015">Disulfide bond</keyword>
<evidence type="ECO:0000256" key="6">
    <source>
        <dbReference type="ARBA" id="ARBA00022837"/>
    </source>
</evidence>
<evidence type="ECO:0000256" key="10">
    <source>
        <dbReference type="RuleBase" id="RU362112"/>
    </source>
</evidence>
<dbReference type="GO" id="GO:0006953">
    <property type="term" value="P:acute-phase response"/>
    <property type="evidence" value="ECO:0007669"/>
    <property type="project" value="UniProtKB-KW"/>
</dbReference>
<accession>A0A099ZTN4</accession>
<dbReference type="CDD" id="cd00152">
    <property type="entry name" value="PTX"/>
    <property type="match status" value="1"/>
</dbReference>
<dbReference type="PROSITE" id="PS51828">
    <property type="entry name" value="PTX_2"/>
    <property type="match status" value="1"/>
</dbReference>
<dbReference type="Gene3D" id="2.60.120.200">
    <property type="match status" value="1"/>
</dbReference>
<comment type="subcellular location">
    <subcellularLocation>
        <location evidence="1 10">Secreted</location>
    </subcellularLocation>
</comment>
<keyword evidence="2" id="KW-0011">Acute phase</keyword>
<evidence type="ECO:0000256" key="7">
    <source>
        <dbReference type="ARBA" id="ARBA00023157"/>
    </source>
</evidence>
<dbReference type="Pfam" id="PF00354">
    <property type="entry name" value="Pentaxin"/>
    <property type="match status" value="1"/>
</dbReference>
<gene>
    <name evidence="12" type="ORF">N309_15518</name>
</gene>
<comment type="subunit">
    <text evidence="10">Homopentamer. Pentaxin (or pentraxin) have a discoid arrangement of 5 non-covalently bound subunits.</text>
</comment>
<dbReference type="SMART" id="SM00159">
    <property type="entry name" value="PTX"/>
    <property type="match status" value="1"/>
</dbReference>
<feature type="non-terminal residue" evidence="12">
    <location>
        <position position="1"/>
    </location>
</feature>
<comment type="cofactor">
    <cofactor evidence="10">
        <name>Ca(2+)</name>
        <dbReference type="ChEBI" id="CHEBI:29108"/>
    </cofactor>
    <text evidence="10">Binds 2 calcium ions per subunit.</text>
</comment>
<evidence type="ECO:0000256" key="2">
    <source>
        <dbReference type="ARBA" id="ARBA00022486"/>
    </source>
</evidence>
<evidence type="ECO:0000256" key="1">
    <source>
        <dbReference type="ARBA" id="ARBA00004613"/>
    </source>
</evidence>
<dbReference type="GO" id="GO:0005615">
    <property type="term" value="C:extracellular space"/>
    <property type="evidence" value="ECO:0007669"/>
    <property type="project" value="TreeGrafter"/>
</dbReference>
<dbReference type="GO" id="GO:0046872">
    <property type="term" value="F:metal ion binding"/>
    <property type="evidence" value="ECO:0007669"/>
    <property type="project" value="UniProtKB-KW"/>
</dbReference>
<reference evidence="12 13" key="1">
    <citation type="submission" date="2014-06" db="EMBL/GenBank/DDBJ databases">
        <title>Genome evolution of avian class.</title>
        <authorList>
            <person name="Zhang G."/>
            <person name="Li C."/>
        </authorList>
    </citation>
    <scope>NUCLEOTIDE SEQUENCE [LARGE SCALE GENOMIC DNA]</scope>
    <source>
        <strain evidence="12">BGI_N309</strain>
    </source>
</reference>
<evidence type="ECO:0000313" key="12">
    <source>
        <dbReference type="EMBL" id="KGL85127.1"/>
    </source>
</evidence>
<dbReference type="PANTHER" id="PTHR45869:SF7">
    <property type="entry name" value="C-REACTIVE PROTEIN"/>
    <property type="match status" value="1"/>
</dbReference>